<organism evidence="2">
    <name type="scientific">uncultured Sphingomonas sp</name>
    <dbReference type="NCBI Taxonomy" id="158754"/>
    <lineage>
        <taxon>Bacteria</taxon>
        <taxon>Pseudomonadati</taxon>
        <taxon>Pseudomonadota</taxon>
        <taxon>Alphaproteobacteria</taxon>
        <taxon>Sphingomonadales</taxon>
        <taxon>Sphingomonadaceae</taxon>
        <taxon>Sphingomonas</taxon>
        <taxon>environmental samples</taxon>
    </lineage>
</organism>
<dbReference type="PANTHER" id="PTHR40031">
    <property type="entry name" value="HYPOTHETICAL MEMBRANE SPANNING PROTEIN"/>
    <property type="match status" value="1"/>
</dbReference>
<keyword evidence="1" id="KW-1133">Transmembrane helix</keyword>
<dbReference type="AlphaFoldDB" id="A0A6J4TT54"/>
<dbReference type="Pfam" id="PF04307">
    <property type="entry name" value="YdjM"/>
    <property type="match status" value="1"/>
</dbReference>
<feature type="transmembrane region" description="Helical" evidence="1">
    <location>
        <begin position="91"/>
        <end position="110"/>
    </location>
</feature>
<protein>
    <recommendedName>
        <fullName evidence="3">Membrane-bound metal-dependent hydrolase</fullName>
    </recommendedName>
</protein>
<keyword evidence="1" id="KW-0472">Membrane</keyword>
<evidence type="ECO:0000313" key="2">
    <source>
        <dbReference type="EMBL" id="CAA9530262.1"/>
    </source>
</evidence>
<keyword evidence="1" id="KW-0812">Transmembrane</keyword>
<gene>
    <name evidence="2" type="ORF">AVDCRST_MAG62-1807</name>
</gene>
<feature type="transmembrane region" description="Helical" evidence="1">
    <location>
        <begin position="60"/>
        <end position="79"/>
    </location>
</feature>
<dbReference type="PANTHER" id="PTHR40031:SF1">
    <property type="entry name" value="MEMBRANE-BOUND METAL-DEPENDENT HYDROLASE"/>
    <property type="match status" value="1"/>
</dbReference>
<accession>A0A6J4TT54</accession>
<name>A0A6J4TT54_9SPHN</name>
<dbReference type="InterPro" id="IPR053170">
    <property type="entry name" value="Transcription_regulator"/>
</dbReference>
<dbReference type="InterPro" id="IPR007404">
    <property type="entry name" value="YdjM-like"/>
</dbReference>
<evidence type="ECO:0008006" key="3">
    <source>
        <dbReference type="Google" id="ProtNLM"/>
    </source>
</evidence>
<proteinExistence type="predicted"/>
<reference evidence="2" key="1">
    <citation type="submission" date="2020-02" db="EMBL/GenBank/DDBJ databases">
        <authorList>
            <person name="Meier V. D."/>
        </authorList>
    </citation>
    <scope>NUCLEOTIDE SEQUENCE</scope>
    <source>
        <strain evidence="2">AVDCRST_MAG62</strain>
    </source>
</reference>
<feature type="transmembrane region" description="Helical" evidence="1">
    <location>
        <begin position="130"/>
        <end position="151"/>
    </location>
</feature>
<evidence type="ECO:0000256" key="1">
    <source>
        <dbReference type="SAM" id="Phobius"/>
    </source>
</evidence>
<dbReference type="EMBL" id="CADCWB010000225">
    <property type="protein sequence ID" value="CAA9530262.1"/>
    <property type="molecule type" value="Genomic_DNA"/>
</dbReference>
<sequence>MDNLTHSLAGALLGQMGLKRSSRLAIAGCILGANAPDIDAVGPLFLPVDYIAFHRGPTHALWGVPLMAAGVVALLWIYNRLRPGKEGTPRFRLGPLFVAVLLAVASHPFLDWLTTYAVAFFAPVGDRWYSADAIFIIDWVYWIILVTGIVWSNRRYKAGHTHAGRPAQIMGAVLLAYIAGNVGWSAHAERTMAQALRQRGIESITVVASPPPFLFWERTMAWRSAAEWGSGGFSPRQGLRLDPKREPLRLDDPRFLRARQERRVVRSFLYWSRMPIVVEEGGRPYLTDQRYYRAFDSDTVPSAIRSRAPRGGFMVPLEP</sequence>